<organism evidence="2 3">
    <name type="scientific">Membranihabitans marinus</name>
    <dbReference type="NCBI Taxonomy" id="1227546"/>
    <lineage>
        <taxon>Bacteria</taxon>
        <taxon>Pseudomonadati</taxon>
        <taxon>Bacteroidota</taxon>
        <taxon>Saprospiria</taxon>
        <taxon>Saprospirales</taxon>
        <taxon>Saprospiraceae</taxon>
        <taxon>Membranihabitans</taxon>
    </lineage>
</organism>
<evidence type="ECO:0000256" key="1">
    <source>
        <dbReference type="SAM" id="SignalP"/>
    </source>
</evidence>
<comment type="caution">
    <text evidence="2">The sequence shown here is derived from an EMBL/GenBank/DDBJ whole genome shotgun (WGS) entry which is preliminary data.</text>
</comment>
<keyword evidence="1" id="KW-0732">Signal</keyword>
<dbReference type="RefSeq" id="WP_222579179.1">
    <property type="nucleotide sequence ID" value="NZ_JAHVHU010000005.1"/>
</dbReference>
<proteinExistence type="predicted"/>
<dbReference type="AlphaFoldDB" id="A0A953HXR5"/>
<name>A0A953HXR5_9BACT</name>
<reference evidence="2" key="1">
    <citation type="submission" date="2021-06" db="EMBL/GenBank/DDBJ databases">
        <title>44 bacteria genomes isolated from Dapeng, Shenzhen.</title>
        <authorList>
            <person name="Zheng W."/>
            <person name="Yu S."/>
            <person name="Huang Y."/>
        </authorList>
    </citation>
    <scope>NUCLEOTIDE SEQUENCE</scope>
    <source>
        <strain evidence="2">DP5N28-2</strain>
    </source>
</reference>
<protein>
    <recommendedName>
        <fullName evidence="4">Neutral/alkaline non-lysosomal ceramidase, N-terminal</fullName>
    </recommendedName>
</protein>
<keyword evidence="3" id="KW-1185">Reference proteome</keyword>
<feature type="chain" id="PRO_5037889428" description="Neutral/alkaline non-lysosomal ceramidase, N-terminal" evidence="1">
    <location>
        <begin position="27"/>
        <end position="414"/>
    </location>
</feature>
<evidence type="ECO:0000313" key="3">
    <source>
        <dbReference type="Proteomes" id="UP000753961"/>
    </source>
</evidence>
<evidence type="ECO:0000313" key="2">
    <source>
        <dbReference type="EMBL" id="MBY5957662.1"/>
    </source>
</evidence>
<dbReference type="Proteomes" id="UP000753961">
    <property type="component" value="Unassembled WGS sequence"/>
</dbReference>
<accession>A0A953HXR5</accession>
<feature type="signal peptide" evidence="1">
    <location>
        <begin position="1"/>
        <end position="26"/>
    </location>
</feature>
<evidence type="ECO:0008006" key="4">
    <source>
        <dbReference type="Google" id="ProtNLM"/>
    </source>
</evidence>
<gene>
    <name evidence="2" type="ORF">KUV50_05945</name>
</gene>
<dbReference type="EMBL" id="JAHVHU010000005">
    <property type="protein sequence ID" value="MBY5957662.1"/>
    <property type="molecule type" value="Genomic_DNA"/>
</dbReference>
<sequence length="414" mass="45179">MRQILTTTCIFLLATALYSQTISVGAAVKDITPDPILPVSGGVGTPQRAHIRKGNLTVRAMVIVRDTTRVAIVGIDNLGWPARLGDESRKLIPDIPPKNILIGATHTHSAPDAYGFPDKNGESTVNREYLAYCIQQIAAAVNEALENARPATLKIAVGEAKGKIAYNYYAPQLYDPRCGVIQAISSESNLVIGTLVNYAIHPEVIGPGQNILSPDLCGPLYERIEKKVGGVAIFMNGAQGGMVTADNRRPGGNESNTWKECQRIGHLLADEALRIVEPATPDQQPALSITSHTTRFPVTSPLMRQLMDAASYGIRIGTEYYVETEIARIDIGAAQILTIPGEALPNIGYYLKRKMNTDFPFLFGLTNDAYGYILTKEDYDSFKRYEYVTNTSLGEQTGDILINTCIDLLHNQNP</sequence>